<dbReference type="PANTHER" id="PTHR17490:SF16">
    <property type="entry name" value="THREONYLCARBAMOYL-AMP SYNTHASE"/>
    <property type="match status" value="1"/>
</dbReference>
<feature type="domain" description="YrdC-like" evidence="12">
    <location>
        <begin position="6"/>
        <end position="181"/>
    </location>
</feature>
<evidence type="ECO:0000256" key="3">
    <source>
        <dbReference type="ARBA" id="ARBA00012584"/>
    </source>
</evidence>
<comment type="subcellular location">
    <subcellularLocation>
        <location evidence="1">Cytoplasm</location>
    </subcellularLocation>
</comment>
<reference evidence="14" key="1">
    <citation type="journal article" date="2024" name="FEMS Microbiol. Lett.">
        <title>Genomic insights into Spiroplasma endosymbionts that induce male-killing and protective phenotypes in the pea aphid.</title>
        <authorList>
            <person name="Arai H."/>
            <person name="Legeai F."/>
            <person name="Kageyama D."/>
            <person name="Sugio A."/>
            <person name="Simon J.C."/>
        </authorList>
    </citation>
    <scope>NUCLEOTIDE SEQUENCE [LARGE SCALE GENOMIC DNA]</scope>
    <source>
        <strain evidence="14">sAp269</strain>
    </source>
</reference>
<dbReference type="InterPro" id="IPR050156">
    <property type="entry name" value="TC-AMP_synthase_SUA5"/>
</dbReference>
<evidence type="ECO:0000313" key="14">
    <source>
        <dbReference type="Proteomes" id="UP001473424"/>
    </source>
</evidence>
<dbReference type="InterPro" id="IPR006070">
    <property type="entry name" value="Sua5-like_dom"/>
</dbReference>
<dbReference type="InterPro" id="IPR017945">
    <property type="entry name" value="DHBP_synth_RibB-like_a/b_dom"/>
</dbReference>
<keyword evidence="14" id="KW-1185">Reference proteome</keyword>
<keyword evidence="9" id="KW-0067">ATP-binding</keyword>
<dbReference type="Proteomes" id="UP001473424">
    <property type="component" value="Chromosome"/>
</dbReference>
<dbReference type="PANTHER" id="PTHR17490">
    <property type="entry name" value="SUA5"/>
    <property type="match status" value="1"/>
</dbReference>
<gene>
    <name evidence="13" type="ORF">SAP269_18030</name>
</gene>
<dbReference type="SUPFAM" id="SSF55821">
    <property type="entry name" value="YrdC/RibB"/>
    <property type="match status" value="1"/>
</dbReference>
<dbReference type="EC" id="2.7.7.87" evidence="3"/>
<comment type="similarity">
    <text evidence="2">Belongs to the SUA5 family.</text>
</comment>
<sequence>MITLQLNQIKEISQIIANGEVVALPTDTIYGLVCKFDDDKAINKIYQIKKRDYSKEMPILVASWEKAKSIGIISDQLQSFLINNFSAGKVTVIVLKQPSLNTSYWINKKTIAIRVSASHFIQKLIKLTGPLVATSCNLSNEQPINDYHNIKLPNLRYRVAGEILTNKPSTIFNSFNDKIIR</sequence>
<evidence type="ECO:0000256" key="10">
    <source>
        <dbReference type="ARBA" id="ARBA00029774"/>
    </source>
</evidence>
<dbReference type="RefSeq" id="WP_353306057.1">
    <property type="nucleotide sequence ID" value="NZ_AP028955.1"/>
</dbReference>
<dbReference type="Gene3D" id="3.90.870.10">
    <property type="entry name" value="DHBP synthase"/>
    <property type="match status" value="1"/>
</dbReference>
<dbReference type="PROSITE" id="PS51163">
    <property type="entry name" value="YRDC"/>
    <property type="match status" value="1"/>
</dbReference>
<protein>
    <recommendedName>
        <fullName evidence="10">L-threonylcarbamoyladenylate synthase</fullName>
        <ecNumber evidence="3">2.7.7.87</ecNumber>
    </recommendedName>
    <alternativeName>
        <fullName evidence="10">L-threonylcarbamoyladenylate synthase</fullName>
    </alternativeName>
</protein>
<evidence type="ECO:0000313" key="13">
    <source>
        <dbReference type="EMBL" id="BET39214.1"/>
    </source>
</evidence>
<evidence type="ECO:0000259" key="12">
    <source>
        <dbReference type="PROSITE" id="PS51163"/>
    </source>
</evidence>
<evidence type="ECO:0000256" key="9">
    <source>
        <dbReference type="ARBA" id="ARBA00022840"/>
    </source>
</evidence>
<evidence type="ECO:0000256" key="4">
    <source>
        <dbReference type="ARBA" id="ARBA00022490"/>
    </source>
</evidence>
<dbReference type="Pfam" id="PF01300">
    <property type="entry name" value="Sua5_yciO_yrdC"/>
    <property type="match status" value="1"/>
</dbReference>
<evidence type="ECO:0000256" key="11">
    <source>
        <dbReference type="ARBA" id="ARBA00048366"/>
    </source>
</evidence>
<evidence type="ECO:0000256" key="6">
    <source>
        <dbReference type="ARBA" id="ARBA00022694"/>
    </source>
</evidence>
<comment type="catalytic activity">
    <reaction evidence="11">
        <text>L-threonine + hydrogencarbonate + ATP = L-threonylcarbamoyladenylate + diphosphate + H2O</text>
        <dbReference type="Rhea" id="RHEA:36407"/>
        <dbReference type="ChEBI" id="CHEBI:15377"/>
        <dbReference type="ChEBI" id="CHEBI:17544"/>
        <dbReference type="ChEBI" id="CHEBI:30616"/>
        <dbReference type="ChEBI" id="CHEBI:33019"/>
        <dbReference type="ChEBI" id="CHEBI:57926"/>
        <dbReference type="ChEBI" id="CHEBI:73682"/>
        <dbReference type="EC" id="2.7.7.87"/>
    </reaction>
</comment>
<keyword evidence="8" id="KW-0547">Nucleotide-binding</keyword>
<evidence type="ECO:0000256" key="7">
    <source>
        <dbReference type="ARBA" id="ARBA00022695"/>
    </source>
</evidence>
<evidence type="ECO:0000256" key="5">
    <source>
        <dbReference type="ARBA" id="ARBA00022679"/>
    </source>
</evidence>
<keyword evidence="4" id="KW-0963">Cytoplasm</keyword>
<proteinExistence type="inferred from homology"/>
<keyword evidence="5" id="KW-0808">Transferase</keyword>
<accession>A0ABM8JPD0</accession>
<keyword evidence="6" id="KW-0819">tRNA processing</keyword>
<organism evidence="13 14">
    <name type="scientific">Spiroplasma ixodetis</name>
    <dbReference type="NCBI Taxonomy" id="2141"/>
    <lineage>
        <taxon>Bacteria</taxon>
        <taxon>Bacillati</taxon>
        <taxon>Mycoplasmatota</taxon>
        <taxon>Mollicutes</taxon>
        <taxon>Entomoplasmatales</taxon>
        <taxon>Spiroplasmataceae</taxon>
        <taxon>Spiroplasma</taxon>
    </lineage>
</organism>
<name>A0ABM8JPD0_9MOLU</name>
<dbReference type="EMBL" id="AP028955">
    <property type="protein sequence ID" value="BET39214.1"/>
    <property type="molecule type" value="Genomic_DNA"/>
</dbReference>
<evidence type="ECO:0000256" key="8">
    <source>
        <dbReference type="ARBA" id="ARBA00022741"/>
    </source>
</evidence>
<keyword evidence="7" id="KW-0548">Nucleotidyltransferase</keyword>
<evidence type="ECO:0000256" key="2">
    <source>
        <dbReference type="ARBA" id="ARBA00007663"/>
    </source>
</evidence>
<evidence type="ECO:0000256" key="1">
    <source>
        <dbReference type="ARBA" id="ARBA00004496"/>
    </source>
</evidence>